<name>A0A9W8N9Z4_9PEZI</name>
<comment type="subunit">
    <text evidence="2">Component of the NuA4 histone acetyltransferase complex.</text>
</comment>
<sequence length="333" mass="36509">MLVQVLCSREPYSVLILNTVSHSASFTVAVQSAMTSERLAAAPSCCRVCLLSVSLPYGWRAARTDCNGRAFSEVAAQTDVSSLLAISDDEASDFGDFDAPVTTKRASASTAAAPLKDEDDDVDNEMLDVVGDDNAGDAQDDDGEDGEDLEEDEYIVEKILAHIIEPDGTIKYKVKWEGYEKKSDQTWEEEDNLRQNAADVLDEYLAGAGGRDAILEEGNTAIKTKKRGRPSSSTPVNGTKRRRNESHPASASPPATASKWKPPQGSWEDAVESIDACHDENSGKLIVYLTWKTGHKTQHDTKVIYARCPQKMLQFYERHVKIVATNSETTKDE</sequence>
<dbReference type="SMART" id="SM00298">
    <property type="entry name" value="CHROMO"/>
    <property type="match status" value="1"/>
</dbReference>
<dbReference type="SMART" id="SM00300">
    <property type="entry name" value="ChSh"/>
    <property type="match status" value="1"/>
</dbReference>
<keyword evidence="3" id="KW-0539">Nucleus</keyword>
<feature type="compositionally biased region" description="Low complexity" evidence="4">
    <location>
        <begin position="247"/>
        <end position="263"/>
    </location>
</feature>
<dbReference type="PROSITE" id="PS00598">
    <property type="entry name" value="CHROMO_1"/>
    <property type="match status" value="1"/>
</dbReference>
<evidence type="ECO:0000256" key="3">
    <source>
        <dbReference type="ARBA" id="ARBA00023242"/>
    </source>
</evidence>
<organism evidence="6 7">
    <name type="scientific">Xylaria arbuscula</name>
    <dbReference type="NCBI Taxonomy" id="114810"/>
    <lineage>
        <taxon>Eukaryota</taxon>
        <taxon>Fungi</taxon>
        <taxon>Dikarya</taxon>
        <taxon>Ascomycota</taxon>
        <taxon>Pezizomycotina</taxon>
        <taxon>Sordariomycetes</taxon>
        <taxon>Xylariomycetidae</taxon>
        <taxon>Xylariales</taxon>
        <taxon>Xylariaceae</taxon>
        <taxon>Xylaria</taxon>
    </lineage>
</organism>
<dbReference type="Pfam" id="PF00385">
    <property type="entry name" value="Chromo"/>
    <property type="match status" value="1"/>
</dbReference>
<dbReference type="GO" id="GO:0000792">
    <property type="term" value="C:heterochromatin"/>
    <property type="evidence" value="ECO:0007669"/>
    <property type="project" value="UniProtKB-ARBA"/>
</dbReference>
<dbReference type="InterPro" id="IPR008251">
    <property type="entry name" value="Chromo_shadow_dom"/>
</dbReference>
<dbReference type="InterPro" id="IPR023780">
    <property type="entry name" value="Chromo_domain"/>
</dbReference>
<dbReference type="EMBL" id="JANPWZ010001469">
    <property type="protein sequence ID" value="KAJ3565585.1"/>
    <property type="molecule type" value="Genomic_DNA"/>
</dbReference>
<dbReference type="Gene3D" id="2.40.50.40">
    <property type="match status" value="2"/>
</dbReference>
<comment type="subcellular location">
    <subcellularLocation>
        <location evidence="1">Nucleus</location>
    </subcellularLocation>
</comment>
<gene>
    <name evidence="6" type="ORF">NPX13_g7449</name>
</gene>
<dbReference type="CDD" id="cd00024">
    <property type="entry name" value="CD_CSD"/>
    <property type="match status" value="1"/>
</dbReference>
<proteinExistence type="predicted"/>
<dbReference type="InterPro" id="IPR016197">
    <property type="entry name" value="Chromo-like_dom_sf"/>
</dbReference>
<dbReference type="GO" id="GO:0006338">
    <property type="term" value="P:chromatin remodeling"/>
    <property type="evidence" value="ECO:0007669"/>
    <property type="project" value="UniProtKB-ARBA"/>
</dbReference>
<evidence type="ECO:0000256" key="2">
    <source>
        <dbReference type="ARBA" id="ARBA00011353"/>
    </source>
</evidence>
<feature type="compositionally biased region" description="Acidic residues" evidence="4">
    <location>
        <begin position="117"/>
        <end position="148"/>
    </location>
</feature>
<dbReference type="Pfam" id="PF01393">
    <property type="entry name" value="Chromo_shadow"/>
    <property type="match status" value="1"/>
</dbReference>
<dbReference type="PROSITE" id="PS50013">
    <property type="entry name" value="CHROMO_2"/>
    <property type="match status" value="1"/>
</dbReference>
<dbReference type="InterPro" id="IPR017984">
    <property type="entry name" value="Chromo_dom_subgr"/>
</dbReference>
<comment type="caution">
    <text evidence="6">The sequence shown here is derived from an EMBL/GenBank/DDBJ whole genome shotgun (WGS) entry which is preliminary data.</text>
</comment>
<protein>
    <recommendedName>
        <fullName evidence="5">Chromo domain-containing protein</fullName>
    </recommendedName>
</protein>
<feature type="domain" description="Chromo" evidence="5">
    <location>
        <begin position="154"/>
        <end position="204"/>
    </location>
</feature>
<dbReference type="AlphaFoldDB" id="A0A9W8N9Z4"/>
<dbReference type="InterPro" id="IPR000953">
    <property type="entry name" value="Chromo/chromo_shadow_dom"/>
</dbReference>
<evidence type="ECO:0000259" key="5">
    <source>
        <dbReference type="PROSITE" id="PS50013"/>
    </source>
</evidence>
<dbReference type="InterPro" id="IPR051219">
    <property type="entry name" value="Heterochromatin_chromo-domain"/>
</dbReference>
<dbReference type="VEuPathDB" id="FungiDB:F4678DRAFT_163353"/>
<accession>A0A9W8N9Z4</accession>
<feature type="region of interest" description="Disordered" evidence="4">
    <location>
        <begin position="105"/>
        <end position="148"/>
    </location>
</feature>
<dbReference type="GO" id="GO:0005634">
    <property type="term" value="C:nucleus"/>
    <property type="evidence" value="ECO:0007669"/>
    <property type="project" value="UniProtKB-SubCell"/>
</dbReference>
<dbReference type="InterPro" id="IPR023779">
    <property type="entry name" value="Chromodomain_CS"/>
</dbReference>
<dbReference type="PRINTS" id="PR00504">
    <property type="entry name" value="CHROMODOMAIN"/>
</dbReference>
<dbReference type="CDD" id="cd18657">
    <property type="entry name" value="CSD_Swi6"/>
    <property type="match status" value="1"/>
</dbReference>
<evidence type="ECO:0000256" key="1">
    <source>
        <dbReference type="ARBA" id="ARBA00004123"/>
    </source>
</evidence>
<dbReference type="SUPFAM" id="SSF54160">
    <property type="entry name" value="Chromo domain-like"/>
    <property type="match status" value="2"/>
</dbReference>
<dbReference type="Proteomes" id="UP001148614">
    <property type="component" value="Unassembled WGS sequence"/>
</dbReference>
<evidence type="ECO:0000256" key="4">
    <source>
        <dbReference type="SAM" id="MobiDB-lite"/>
    </source>
</evidence>
<keyword evidence="7" id="KW-1185">Reference proteome</keyword>
<dbReference type="PANTHER" id="PTHR22812">
    <property type="entry name" value="CHROMOBOX PROTEIN"/>
    <property type="match status" value="1"/>
</dbReference>
<reference evidence="6" key="1">
    <citation type="submission" date="2022-07" db="EMBL/GenBank/DDBJ databases">
        <title>Genome Sequence of Xylaria arbuscula.</title>
        <authorList>
            <person name="Buettner E."/>
        </authorList>
    </citation>
    <scope>NUCLEOTIDE SEQUENCE</scope>
    <source>
        <strain evidence="6">VT107</strain>
    </source>
</reference>
<evidence type="ECO:0000313" key="7">
    <source>
        <dbReference type="Proteomes" id="UP001148614"/>
    </source>
</evidence>
<evidence type="ECO:0000313" key="6">
    <source>
        <dbReference type="EMBL" id="KAJ3565585.1"/>
    </source>
</evidence>
<feature type="region of interest" description="Disordered" evidence="4">
    <location>
        <begin position="219"/>
        <end position="268"/>
    </location>
</feature>